<reference evidence="1" key="1">
    <citation type="submission" date="2022-08" db="EMBL/GenBank/DDBJ databases">
        <title>Genome Sequence of Lecanicillium fungicola.</title>
        <authorList>
            <person name="Buettner E."/>
        </authorList>
    </citation>
    <scope>NUCLEOTIDE SEQUENCE</scope>
    <source>
        <strain evidence="1">Babe33</strain>
    </source>
</reference>
<name>A0ACC1N403_9HYPO</name>
<protein>
    <submittedName>
        <fullName evidence="1">Uncharacterized protein</fullName>
    </submittedName>
</protein>
<comment type="caution">
    <text evidence="1">The sequence shown here is derived from an EMBL/GenBank/DDBJ whole genome shotgun (WGS) entry which is preliminary data.</text>
</comment>
<organism evidence="1 2">
    <name type="scientific">Zarea fungicola</name>
    <dbReference type="NCBI Taxonomy" id="93591"/>
    <lineage>
        <taxon>Eukaryota</taxon>
        <taxon>Fungi</taxon>
        <taxon>Dikarya</taxon>
        <taxon>Ascomycota</taxon>
        <taxon>Pezizomycotina</taxon>
        <taxon>Sordariomycetes</taxon>
        <taxon>Hypocreomycetidae</taxon>
        <taxon>Hypocreales</taxon>
        <taxon>Cordycipitaceae</taxon>
        <taxon>Zarea</taxon>
    </lineage>
</organism>
<dbReference type="EMBL" id="JANJQO010000916">
    <property type="protein sequence ID" value="KAJ2973810.1"/>
    <property type="molecule type" value="Genomic_DNA"/>
</dbReference>
<accession>A0ACC1N403</accession>
<evidence type="ECO:0000313" key="2">
    <source>
        <dbReference type="Proteomes" id="UP001143910"/>
    </source>
</evidence>
<dbReference type="Proteomes" id="UP001143910">
    <property type="component" value="Unassembled WGS sequence"/>
</dbReference>
<sequence length="223" mass="24628">MNVQGLLGIDNYRRLKELAQDRCSDDEIIIKLTAQSLTSQRDGALIAFLRAHTKLSSSVDTVLLKTLKEKLQPRTFDDDDDALAAANTAEASLAALYSLLVAEEAIEDPILLSIVAYTEAGQLWTTKAAAYTAELLLDKYISDDAKRQEFIVTNVLQRYLRPAFSKSTASVTAEGRPVLFRDPVPEGGFHTKKVSWKDAGPHIITIFSWSVQGSKVLIFIETP</sequence>
<evidence type="ECO:0000313" key="1">
    <source>
        <dbReference type="EMBL" id="KAJ2973810.1"/>
    </source>
</evidence>
<proteinExistence type="predicted"/>
<gene>
    <name evidence="1" type="ORF">NQ176_g6393</name>
</gene>
<keyword evidence="2" id="KW-1185">Reference proteome</keyword>